<evidence type="ECO:0000313" key="3">
    <source>
        <dbReference type="Proteomes" id="UP000293195"/>
    </source>
</evidence>
<protein>
    <submittedName>
        <fullName evidence="2">Uncharacterized protein</fullName>
    </submittedName>
</protein>
<dbReference type="Proteomes" id="UP000293195">
    <property type="component" value="Unassembled WGS sequence"/>
</dbReference>
<organism evidence="2 3">
    <name type="scientific">Alternaria tenuissima</name>
    <dbReference type="NCBI Taxonomy" id="119927"/>
    <lineage>
        <taxon>Eukaryota</taxon>
        <taxon>Fungi</taxon>
        <taxon>Dikarya</taxon>
        <taxon>Ascomycota</taxon>
        <taxon>Pezizomycotina</taxon>
        <taxon>Dothideomycetes</taxon>
        <taxon>Pleosporomycetidae</taxon>
        <taxon>Pleosporales</taxon>
        <taxon>Pleosporineae</taxon>
        <taxon>Pleosporaceae</taxon>
        <taxon>Alternaria</taxon>
        <taxon>Alternaria sect. Alternaria</taxon>
        <taxon>Alternaria alternata complex</taxon>
    </lineage>
</organism>
<dbReference type="EMBL" id="PDXF01000098">
    <property type="protein sequence ID" value="RYN88424.1"/>
    <property type="molecule type" value="Genomic_DNA"/>
</dbReference>
<reference evidence="3" key="1">
    <citation type="journal article" date="2019" name="bioRxiv">
        <title>Genomics, evolutionary history and diagnostics of the Alternaria alternata species group including apple and Asian pear pathotypes.</title>
        <authorList>
            <person name="Armitage A.D."/>
            <person name="Cockerton H.M."/>
            <person name="Sreenivasaprasad S."/>
            <person name="Woodhall J.W."/>
            <person name="Lane C.R."/>
            <person name="Harrison R.J."/>
            <person name="Clarkson J.P."/>
        </authorList>
    </citation>
    <scope>NUCLEOTIDE SEQUENCE [LARGE SCALE GENOMIC DNA]</scope>
    <source>
        <strain evidence="3">FERA 635</strain>
    </source>
</reference>
<feature type="region of interest" description="Disordered" evidence="1">
    <location>
        <begin position="1"/>
        <end position="32"/>
    </location>
</feature>
<accession>A0ABY0FSZ1</accession>
<sequence>MAQGPAMPAHPMPENEEMLEASDSDTEDDPSAREIRNLRRQAQLMATPNERPVATRKPKIAAPEKFGGDREKLRTFLTHTDLYCEYNEVPTNQEKILMASTYIKDKASN</sequence>
<evidence type="ECO:0000313" key="2">
    <source>
        <dbReference type="EMBL" id="RYN88424.1"/>
    </source>
</evidence>
<keyword evidence="3" id="KW-1185">Reference proteome</keyword>
<name>A0ABY0FSZ1_9PLEO</name>
<comment type="caution">
    <text evidence="2">The sequence shown here is derived from an EMBL/GenBank/DDBJ whole genome shotgun (WGS) entry which is preliminary data.</text>
</comment>
<feature type="region of interest" description="Disordered" evidence="1">
    <location>
        <begin position="45"/>
        <end position="66"/>
    </location>
</feature>
<evidence type="ECO:0000256" key="1">
    <source>
        <dbReference type="SAM" id="MobiDB-lite"/>
    </source>
</evidence>
<gene>
    <name evidence="2" type="ORF">AA0119_g11875</name>
</gene>
<feature type="compositionally biased region" description="Acidic residues" evidence="1">
    <location>
        <begin position="14"/>
        <end position="29"/>
    </location>
</feature>
<proteinExistence type="predicted"/>